<proteinExistence type="predicted"/>
<keyword evidence="3" id="KW-0378">Hydrolase</keyword>
<dbReference type="PANTHER" id="PTHR36435">
    <property type="entry name" value="SLR1288 PROTEIN"/>
    <property type="match status" value="1"/>
</dbReference>
<dbReference type="OrthoDB" id="3429192at2"/>
<dbReference type="GO" id="GO:0004175">
    <property type="term" value="F:endopeptidase activity"/>
    <property type="evidence" value="ECO:0007669"/>
    <property type="project" value="UniProtKB-ARBA"/>
</dbReference>
<dbReference type="Proteomes" id="UP000070558">
    <property type="component" value="Unassembled WGS sequence"/>
</dbReference>
<feature type="transmembrane region" description="Helical" evidence="1">
    <location>
        <begin position="64"/>
        <end position="83"/>
    </location>
</feature>
<protein>
    <submittedName>
        <fullName evidence="3">CAAX amino terminal protease family protein</fullName>
    </submittedName>
</protein>
<evidence type="ECO:0000259" key="2">
    <source>
        <dbReference type="Pfam" id="PF02517"/>
    </source>
</evidence>
<keyword evidence="1" id="KW-1133">Transmembrane helix</keyword>
<sequence length="336" mass="37667">MRKQRNLANKQQPDAYTIARRRQGAVGVSLCVFLFTWILATLLIGELIGLFVPKGVLSPSLSSFVSSDVAQYLIALPLAMLVLRRTPAIETRKFTMSLRQFGGFFAVSVPIMYAGNYIGLVASALISGGKAENRIADIVAGGNVWETLLFVVFLAPVVEEWLFRKQIIDRLRVYGEKRAIVFSALAFALFHMNMFQFFYAFGLGLVFGYMYVRTSQLRYSVFLHMIVNFQGSVIAMWISNNMMDSNGDLIKVENLNTQEIADLAPGFMFIGLYAMFMIVMFVFGIVLLARRKRYLEFYDSPLEIRGSAGTKALYGTVGVMGFLIASVLLNLLMLFV</sequence>
<feature type="transmembrane region" description="Helical" evidence="1">
    <location>
        <begin position="312"/>
        <end position="335"/>
    </location>
</feature>
<dbReference type="PANTHER" id="PTHR36435:SF1">
    <property type="entry name" value="CAAX AMINO TERMINAL PROTEASE FAMILY PROTEIN"/>
    <property type="match status" value="1"/>
</dbReference>
<comment type="caution">
    <text evidence="3">The sequence shown here is derived from an EMBL/GenBank/DDBJ whole genome shotgun (WGS) entry which is preliminary data.</text>
</comment>
<accession>A0A133NRG0</accession>
<keyword evidence="3" id="KW-0645">Protease</keyword>
<dbReference type="EMBL" id="LRQA01000024">
    <property type="protein sequence ID" value="KXA18879.1"/>
    <property type="molecule type" value="Genomic_DNA"/>
</dbReference>
<evidence type="ECO:0000313" key="4">
    <source>
        <dbReference type="Proteomes" id="UP000070558"/>
    </source>
</evidence>
<organism evidence="3 4">
    <name type="scientific">Gardnerella vaginalis</name>
    <dbReference type="NCBI Taxonomy" id="2702"/>
    <lineage>
        <taxon>Bacteria</taxon>
        <taxon>Bacillati</taxon>
        <taxon>Actinomycetota</taxon>
        <taxon>Actinomycetes</taxon>
        <taxon>Bifidobacteriales</taxon>
        <taxon>Bifidobacteriaceae</taxon>
        <taxon>Gardnerella</taxon>
    </lineage>
</organism>
<dbReference type="AlphaFoldDB" id="A0A133NRG0"/>
<dbReference type="InterPro" id="IPR003675">
    <property type="entry name" value="Rce1/LyrA-like_dom"/>
</dbReference>
<feature type="transmembrane region" description="Helical" evidence="1">
    <location>
        <begin position="260"/>
        <end position="289"/>
    </location>
</feature>
<keyword evidence="1" id="KW-0472">Membrane</keyword>
<dbReference type="InterPro" id="IPR052710">
    <property type="entry name" value="CAAX_protease"/>
</dbReference>
<reference evidence="3 4" key="1">
    <citation type="submission" date="2016-01" db="EMBL/GenBank/DDBJ databases">
        <authorList>
            <person name="Oliw E.H."/>
        </authorList>
    </citation>
    <scope>NUCLEOTIDE SEQUENCE [LARGE SCALE GENOMIC DNA]</scope>
    <source>
        <strain evidence="3 4">GED7760B</strain>
    </source>
</reference>
<evidence type="ECO:0000256" key="1">
    <source>
        <dbReference type="SAM" id="Phobius"/>
    </source>
</evidence>
<name>A0A133NRG0_GARVA</name>
<feature type="transmembrane region" description="Helical" evidence="1">
    <location>
        <begin position="179"/>
        <end position="201"/>
    </location>
</feature>
<feature type="domain" description="CAAX prenyl protease 2/Lysostaphin resistance protein A-like" evidence="2">
    <location>
        <begin position="145"/>
        <end position="229"/>
    </location>
</feature>
<feature type="transmembrane region" description="Helical" evidence="1">
    <location>
        <begin position="138"/>
        <end position="158"/>
    </location>
</feature>
<dbReference type="GO" id="GO:0006508">
    <property type="term" value="P:proteolysis"/>
    <property type="evidence" value="ECO:0007669"/>
    <property type="project" value="UniProtKB-KW"/>
</dbReference>
<feature type="transmembrane region" description="Helical" evidence="1">
    <location>
        <begin position="104"/>
        <end position="126"/>
    </location>
</feature>
<dbReference type="Pfam" id="PF02517">
    <property type="entry name" value="Rce1-like"/>
    <property type="match status" value="1"/>
</dbReference>
<dbReference type="RefSeq" id="WP_060786590.1">
    <property type="nucleotide sequence ID" value="NZ_JBLLPD010000008.1"/>
</dbReference>
<dbReference type="GO" id="GO:0080120">
    <property type="term" value="P:CAAX-box protein maturation"/>
    <property type="evidence" value="ECO:0007669"/>
    <property type="project" value="UniProtKB-ARBA"/>
</dbReference>
<dbReference type="PATRIC" id="fig|2702.99.peg.302"/>
<evidence type="ECO:0000313" key="3">
    <source>
        <dbReference type="EMBL" id="KXA18879.1"/>
    </source>
</evidence>
<keyword evidence="1" id="KW-0812">Transmembrane</keyword>
<gene>
    <name evidence="3" type="ORF">HMPREF3216_00303</name>
</gene>
<feature type="transmembrane region" description="Helical" evidence="1">
    <location>
        <begin position="30"/>
        <end position="52"/>
    </location>
</feature>